<evidence type="ECO:0000313" key="1">
    <source>
        <dbReference type="EMBL" id="SBR50016.1"/>
    </source>
</evidence>
<proteinExistence type="predicted"/>
<reference evidence="1" key="1">
    <citation type="submission" date="2016-05" db="EMBL/GenBank/DDBJ databases">
        <authorList>
            <person name="Lavstsen T."/>
            <person name="Jespersen J.S."/>
        </authorList>
    </citation>
    <scope>NUCLEOTIDE SEQUENCE</scope>
    <source>
        <tissue evidence="1">Brain</tissue>
    </source>
</reference>
<protein>
    <submittedName>
        <fullName evidence="1">Uncharacterized protein</fullName>
    </submittedName>
</protein>
<reference evidence="1" key="2">
    <citation type="submission" date="2016-06" db="EMBL/GenBank/DDBJ databases">
        <title>The genome of a short-lived fish provides insights into sex chromosome evolution and the genetic control of aging.</title>
        <authorList>
            <person name="Reichwald K."/>
            <person name="Felder M."/>
            <person name="Petzold A."/>
            <person name="Koch P."/>
            <person name="Groth M."/>
            <person name="Platzer M."/>
        </authorList>
    </citation>
    <scope>NUCLEOTIDE SEQUENCE</scope>
    <source>
        <tissue evidence="1">Brain</tissue>
    </source>
</reference>
<feature type="non-terminal residue" evidence="1">
    <location>
        <position position="120"/>
    </location>
</feature>
<dbReference type="AlphaFoldDB" id="A0A1A8M0H4"/>
<name>A0A1A8M0H4_9TELE</name>
<accession>A0A1A8M0H4</accession>
<gene>
    <name evidence="1" type="primary">CR392001.1</name>
</gene>
<dbReference type="EMBL" id="HAEF01010246">
    <property type="protein sequence ID" value="SBR50016.1"/>
    <property type="molecule type" value="Transcribed_RNA"/>
</dbReference>
<feature type="non-terminal residue" evidence="1">
    <location>
        <position position="1"/>
    </location>
</feature>
<organism evidence="1">
    <name type="scientific">Nothobranchius pienaari</name>
    <dbReference type="NCBI Taxonomy" id="704102"/>
    <lineage>
        <taxon>Eukaryota</taxon>
        <taxon>Metazoa</taxon>
        <taxon>Chordata</taxon>
        <taxon>Craniata</taxon>
        <taxon>Vertebrata</taxon>
        <taxon>Euteleostomi</taxon>
        <taxon>Actinopterygii</taxon>
        <taxon>Neopterygii</taxon>
        <taxon>Teleostei</taxon>
        <taxon>Neoteleostei</taxon>
        <taxon>Acanthomorphata</taxon>
        <taxon>Ovalentaria</taxon>
        <taxon>Atherinomorphae</taxon>
        <taxon>Cyprinodontiformes</taxon>
        <taxon>Nothobranchiidae</taxon>
        <taxon>Nothobranchius</taxon>
    </lineage>
</organism>
<sequence>KGPEEDELPEAPEEIHPISTDDEAVLHLSHQVHPHLFSHHLVQWTFLHVMRVIGCKLPYRTCTPPGNFRRAGWITADPSPPGHSLRLTPIWQKVPIHLGQNLSPQEQFLPLCSWTHECQS</sequence>